<dbReference type="KEGG" id="nde:NIDE1190"/>
<dbReference type="PANTHER" id="PTHR23150">
    <property type="entry name" value="SULFATASE MODIFYING FACTOR 1, 2"/>
    <property type="match status" value="1"/>
</dbReference>
<accession>D8PCI8</accession>
<dbReference type="InterPro" id="IPR051043">
    <property type="entry name" value="Sulfatase_Mod_Factor_Kinase"/>
</dbReference>
<dbReference type="Gene3D" id="3.90.1580.10">
    <property type="entry name" value="paralog of FGE (formylglycine-generating enzyme)"/>
    <property type="match status" value="1"/>
</dbReference>
<feature type="domain" description="Sulfatase-modifying factor enzyme-like" evidence="1">
    <location>
        <begin position="48"/>
        <end position="274"/>
    </location>
</feature>
<protein>
    <recommendedName>
        <fullName evidence="1">Sulfatase-modifying factor enzyme-like domain-containing protein</fullName>
    </recommendedName>
</protein>
<dbReference type="InterPro" id="IPR005532">
    <property type="entry name" value="SUMF_dom"/>
</dbReference>
<dbReference type="eggNOG" id="COG1262">
    <property type="taxonomic scope" value="Bacteria"/>
</dbReference>
<evidence type="ECO:0000259" key="1">
    <source>
        <dbReference type="Pfam" id="PF03781"/>
    </source>
</evidence>
<name>D8PCI8_9BACT</name>
<dbReference type="HOGENOM" id="CLU_012431_0_2_0"/>
<dbReference type="InterPro" id="IPR042095">
    <property type="entry name" value="SUMF_sf"/>
</dbReference>
<dbReference type="SUPFAM" id="SSF56436">
    <property type="entry name" value="C-type lectin-like"/>
    <property type="match status" value="1"/>
</dbReference>
<dbReference type="Pfam" id="PF03781">
    <property type="entry name" value="FGE-sulfatase"/>
    <property type="match status" value="1"/>
</dbReference>
<dbReference type="OrthoDB" id="9780284at2"/>
<reference evidence="2 3" key="1">
    <citation type="journal article" date="2010" name="Proc. Natl. Acad. Sci. U.S.A.">
        <title>A Nitrospira metagenome illuminates the physiology and evolution of globally important nitrite-oxidizing bacteria.</title>
        <authorList>
            <person name="Lucker S."/>
            <person name="Wagner M."/>
            <person name="Maixner F."/>
            <person name="Pelletier E."/>
            <person name="Koch H."/>
            <person name="Vacherie B."/>
            <person name="Rattei T."/>
            <person name="Sinninghe Damste J."/>
            <person name="Spieck E."/>
            <person name="Le Paslier D."/>
            <person name="Daims H."/>
        </authorList>
    </citation>
    <scope>NUCLEOTIDE SEQUENCE [LARGE SCALE GENOMIC DNA]</scope>
</reference>
<sequence length="282" mass="31588">MLPGMRLLASLLILSLWIAGLETGDVAYAQLERLRKHKDIPAAPIPDPPMVSIPEGDFLMGANGMDALEDEKPQHRVWLDWYQIDTYEVTTGQYAAFLVQEKVSPPWQWESVDPAQHHDRPVIGASWFDAEAYCRWRGARLPTEAEWEKAARGSDGRLFPWGHRTPTDEEANFGLGARFSYSQVLAPVQGYPSGRSPYGLHQMAGNVGEWVADWYGANYYETSASKNPAGPERGTFRVVRGGSWSDLPKYLLTYGRSKLPPETRNSYTGFRCARTVLPLASP</sequence>
<proteinExistence type="predicted"/>
<dbReference type="AlphaFoldDB" id="D8PCI8"/>
<evidence type="ECO:0000313" key="3">
    <source>
        <dbReference type="Proteomes" id="UP000001660"/>
    </source>
</evidence>
<organism evidence="2 3">
    <name type="scientific">Nitrospira defluvii</name>
    <dbReference type="NCBI Taxonomy" id="330214"/>
    <lineage>
        <taxon>Bacteria</taxon>
        <taxon>Pseudomonadati</taxon>
        <taxon>Nitrospirota</taxon>
        <taxon>Nitrospiria</taxon>
        <taxon>Nitrospirales</taxon>
        <taxon>Nitrospiraceae</taxon>
        <taxon>Nitrospira</taxon>
    </lineage>
</organism>
<dbReference type="EMBL" id="FP929003">
    <property type="protein sequence ID" value="CBK40947.1"/>
    <property type="molecule type" value="Genomic_DNA"/>
</dbReference>
<dbReference type="Proteomes" id="UP000001660">
    <property type="component" value="Chromosome"/>
</dbReference>
<dbReference type="InterPro" id="IPR016187">
    <property type="entry name" value="CTDL_fold"/>
</dbReference>
<dbReference type="GO" id="GO:0120147">
    <property type="term" value="F:formylglycine-generating oxidase activity"/>
    <property type="evidence" value="ECO:0007669"/>
    <property type="project" value="TreeGrafter"/>
</dbReference>
<dbReference type="PANTHER" id="PTHR23150:SF19">
    <property type="entry name" value="FORMYLGLYCINE-GENERATING ENZYME"/>
    <property type="match status" value="1"/>
</dbReference>
<gene>
    <name evidence="2" type="ORF">NIDE1190</name>
</gene>
<dbReference type="STRING" id="330214.NIDE1190"/>
<evidence type="ECO:0000313" key="2">
    <source>
        <dbReference type="EMBL" id="CBK40947.1"/>
    </source>
</evidence>
<keyword evidence="3" id="KW-1185">Reference proteome</keyword>